<keyword evidence="8" id="KW-0061">Asparagine biosynthesis</keyword>
<dbReference type="InterPro" id="IPR001962">
    <property type="entry name" value="Asn_synthase"/>
</dbReference>
<keyword evidence="6 8" id="KW-0315">Glutamine amidotransferase</keyword>
<dbReference type="InterPro" id="IPR029055">
    <property type="entry name" value="Ntn_hydrolases_N"/>
</dbReference>
<reference evidence="12 13" key="1">
    <citation type="submission" date="2016-11" db="EMBL/GenBank/DDBJ databases">
        <authorList>
            <person name="Jaros S."/>
            <person name="Januszkiewicz K."/>
            <person name="Wedrychowicz H."/>
        </authorList>
    </citation>
    <scope>NUCLEOTIDE SEQUENCE [LARGE SCALE GENOMIC DNA]</scope>
    <source>
        <strain evidence="12 13">GAS499</strain>
    </source>
</reference>
<evidence type="ECO:0000256" key="5">
    <source>
        <dbReference type="ARBA" id="ARBA00022840"/>
    </source>
</evidence>
<dbReference type="InterPro" id="IPR051786">
    <property type="entry name" value="ASN_synthetase/amidase"/>
</dbReference>
<dbReference type="EC" id="6.3.5.4" evidence="3"/>
<organism evidence="12 13">
    <name type="scientific">Bradyrhizobium lablabi</name>
    <dbReference type="NCBI Taxonomy" id="722472"/>
    <lineage>
        <taxon>Bacteria</taxon>
        <taxon>Pseudomonadati</taxon>
        <taxon>Pseudomonadota</taxon>
        <taxon>Alphaproteobacteria</taxon>
        <taxon>Hyphomicrobiales</taxon>
        <taxon>Nitrobacteraceae</taxon>
        <taxon>Bradyrhizobium</taxon>
    </lineage>
</organism>
<evidence type="ECO:0000256" key="6">
    <source>
        <dbReference type="ARBA" id="ARBA00022962"/>
    </source>
</evidence>
<comment type="similarity">
    <text evidence="2">Belongs to the asparagine synthetase family.</text>
</comment>
<feature type="domain" description="Glutamine amidotransferase type-2" evidence="11">
    <location>
        <begin position="2"/>
        <end position="220"/>
    </location>
</feature>
<dbReference type="InterPro" id="IPR017932">
    <property type="entry name" value="GATase_2_dom"/>
</dbReference>
<dbReference type="Gene3D" id="3.40.50.620">
    <property type="entry name" value="HUPs"/>
    <property type="match status" value="1"/>
</dbReference>
<gene>
    <name evidence="12" type="ORF">SAMN05444159_6162</name>
</gene>
<feature type="binding site" evidence="9">
    <location>
        <position position="305"/>
    </location>
    <ligand>
        <name>ATP</name>
        <dbReference type="ChEBI" id="CHEBI:30616"/>
    </ligand>
</feature>
<dbReference type="GO" id="GO:0005524">
    <property type="term" value="F:ATP binding"/>
    <property type="evidence" value="ECO:0007669"/>
    <property type="project" value="UniProtKB-KW"/>
</dbReference>
<keyword evidence="8" id="KW-0028">Amino-acid biosynthesis</keyword>
<dbReference type="Pfam" id="PF13522">
    <property type="entry name" value="GATase_6"/>
    <property type="match status" value="1"/>
</dbReference>
<dbReference type="Proteomes" id="UP000189935">
    <property type="component" value="Chromosome I"/>
</dbReference>
<dbReference type="RefSeq" id="WP_079543388.1">
    <property type="nucleotide sequence ID" value="NZ_LT670844.1"/>
</dbReference>
<evidence type="ECO:0000256" key="10">
    <source>
        <dbReference type="PIRSR" id="PIRSR001589-3"/>
    </source>
</evidence>
<dbReference type="PIRSF" id="PIRSF001589">
    <property type="entry name" value="Asn_synthetase_glu-h"/>
    <property type="match status" value="1"/>
</dbReference>
<evidence type="ECO:0000259" key="11">
    <source>
        <dbReference type="PROSITE" id="PS51278"/>
    </source>
</evidence>
<evidence type="ECO:0000313" key="13">
    <source>
        <dbReference type="Proteomes" id="UP000189935"/>
    </source>
</evidence>
<dbReference type="OrthoDB" id="9763290at2"/>
<comment type="pathway">
    <text evidence="1">Amino-acid biosynthesis; L-asparagine biosynthesis; L-asparagine from L-aspartate (L-Gln route): step 1/1.</text>
</comment>
<comment type="catalytic activity">
    <reaction evidence="7">
        <text>L-aspartate + L-glutamine + ATP + H2O = L-asparagine + L-glutamate + AMP + diphosphate + H(+)</text>
        <dbReference type="Rhea" id="RHEA:12228"/>
        <dbReference type="ChEBI" id="CHEBI:15377"/>
        <dbReference type="ChEBI" id="CHEBI:15378"/>
        <dbReference type="ChEBI" id="CHEBI:29985"/>
        <dbReference type="ChEBI" id="CHEBI:29991"/>
        <dbReference type="ChEBI" id="CHEBI:30616"/>
        <dbReference type="ChEBI" id="CHEBI:33019"/>
        <dbReference type="ChEBI" id="CHEBI:58048"/>
        <dbReference type="ChEBI" id="CHEBI:58359"/>
        <dbReference type="ChEBI" id="CHEBI:456215"/>
        <dbReference type="EC" id="6.3.5.4"/>
    </reaction>
</comment>
<dbReference type="InterPro" id="IPR014729">
    <property type="entry name" value="Rossmann-like_a/b/a_fold"/>
</dbReference>
<dbReference type="InterPro" id="IPR006426">
    <property type="entry name" value="Asn_synth_AEB"/>
</dbReference>
<dbReference type="NCBIfam" id="TIGR01536">
    <property type="entry name" value="asn_synth_AEB"/>
    <property type="match status" value="1"/>
</dbReference>
<dbReference type="GO" id="GO:0006529">
    <property type="term" value="P:asparagine biosynthetic process"/>
    <property type="evidence" value="ECO:0007669"/>
    <property type="project" value="UniProtKB-KW"/>
</dbReference>
<dbReference type="SUPFAM" id="SSF56235">
    <property type="entry name" value="N-terminal nucleophile aminohydrolases (Ntn hydrolases)"/>
    <property type="match status" value="1"/>
</dbReference>
<feature type="binding site" evidence="9">
    <location>
        <begin position="378"/>
        <end position="379"/>
    </location>
    <ligand>
        <name>ATP</name>
        <dbReference type="ChEBI" id="CHEBI:30616"/>
    </ligand>
</feature>
<dbReference type="InterPro" id="IPR033738">
    <property type="entry name" value="AsnB_N"/>
</dbReference>
<keyword evidence="5 9" id="KW-0067">ATP-binding</keyword>
<evidence type="ECO:0000256" key="3">
    <source>
        <dbReference type="ARBA" id="ARBA00012737"/>
    </source>
</evidence>
<dbReference type="PANTHER" id="PTHR43284">
    <property type="entry name" value="ASPARAGINE SYNTHETASE (GLUTAMINE-HYDROLYZING)"/>
    <property type="match status" value="1"/>
</dbReference>
<feature type="binding site" evidence="9">
    <location>
        <position position="106"/>
    </location>
    <ligand>
        <name>L-glutamine</name>
        <dbReference type="ChEBI" id="CHEBI:58359"/>
    </ligand>
</feature>
<evidence type="ECO:0000256" key="1">
    <source>
        <dbReference type="ARBA" id="ARBA00005187"/>
    </source>
</evidence>
<dbReference type="CDD" id="cd01991">
    <property type="entry name" value="Asn_synthase_B_C"/>
    <property type="match status" value="1"/>
</dbReference>
<evidence type="ECO:0000256" key="4">
    <source>
        <dbReference type="ARBA" id="ARBA00022741"/>
    </source>
</evidence>
<dbReference type="Gene3D" id="3.60.20.10">
    <property type="entry name" value="Glutamine Phosphoribosylpyrophosphate, subunit 1, domain 1"/>
    <property type="match status" value="1"/>
</dbReference>
<sequence length="655" mass="71687">MCGIAGLFRPGGGDESALAGYAKRMADALAHRGPDAGGVWTNAAAGVAFGHRRLSILDLSEAGAQPMRSECGRFTVTFNGEIYNHLDIRSELEADGAGANWRGHSDTETLLYAVRHWGVAGALQRLIGMFAFALWDEKERMLALCRDRFGEKPLFYGWCGGDLVFASELKALAVHPEWSPSLDRTALTAFIRYSYVPAPSTIWQGIRKIPSASFVTFAADASPGSMPESVPYWSHREQVVAAQGARIGNEAEASEELQRLLSIAIKRQCLSDVPLGAFLSGGIDSSTIVALMQAQASQPVRTFTIGFANSAFNEADDARKVASHLGTSHTELTVDPKTAMDVIPTLPRMYDEPFADSSQIPTHLVAALARQHVTVALSGDAGDELFGGYNRHVWGGQLDARFGKMPAPLRRVASALLNAVSPEPAGSLARLAEPLLPSRLRVRRAGDQVAKLARIIGSKSFDDMYQLLCSIDSDPSQTVLHGDERADWSTGEMNKVTGPLDPLDRMTLADSLSYLTDDILQKVDRAAMAVSLETRVPFLDKDVVEFAAKIPPHMKVRAGRGKWLVRQVLYQHVPAALIDRPKAGFSIPLDDWLRGALKAWASDLLSPDRLRRQGLFDPKRVEQKLGEHMSGRRNHGYWLWNVLMAEAWHDAWCAQ</sequence>
<dbReference type="PANTHER" id="PTHR43284:SF1">
    <property type="entry name" value="ASPARAGINE SYNTHETASE"/>
    <property type="match status" value="1"/>
</dbReference>
<dbReference type="EMBL" id="LT670844">
    <property type="protein sequence ID" value="SHL54521.1"/>
    <property type="molecule type" value="Genomic_DNA"/>
</dbReference>
<evidence type="ECO:0000313" key="12">
    <source>
        <dbReference type="EMBL" id="SHL54521.1"/>
    </source>
</evidence>
<dbReference type="GO" id="GO:0004066">
    <property type="term" value="F:asparagine synthase (glutamine-hydrolyzing) activity"/>
    <property type="evidence" value="ECO:0007669"/>
    <property type="project" value="UniProtKB-EC"/>
</dbReference>
<feature type="site" description="Important for beta-aspartyl-AMP intermediate formation" evidence="10">
    <location>
        <position position="380"/>
    </location>
</feature>
<protein>
    <recommendedName>
        <fullName evidence="3">asparagine synthase (glutamine-hydrolyzing)</fullName>
        <ecNumber evidence="3">6.3.5.4</ecNumber>
    </recommendedName>
</protein>
<name>A0A1M7BHU6_9BRAD</name>
<evidence type="ECO:0000256" key="2">
    <source>
        <dbReference type="ARBA" id="ARBA00005752"/>
    </source>
</evidence>
<dbReference type="GO" id="GO:0005829">
    <property type="term" value="C:cytosol"/>
    <property type="evidence" value="ECO:0007669"/>
    <property type="project" value="TreeGrafter"/>
</dbReference>
<keyword evidence="4 9" id="KW-0547">Nucleotide-binding</keyword>
<accession>A0A1M7BHU6</accession>
<evidence type="ECO:0000256" key="9">
    <source>
        <dbReference type="PIRSR" id="PIRSR001589-2"/>
    </source>
</evidence>
<feature type="active site" description="For GATase activity" evidence="8">
    <location>
        <position position="2"/>
    </location>
</feature>
<dbReference type="AlphaFoldDB" id="A0A1M7BHU6"/>
<dbReference type="SUPFAM" id="SSF52402">
    <property type="entry name" value="Adenine nucleotide alpha hydrolases-like"/>
    <property type="match status" value="1"/>
</dbReference>
<dbReference type="Pfam" id="PF00733">
    <property type="entry name" value="Asn_synthase"/>
    <property type="match status" value="1"/>
</dbReference>
<dbReference type="PROSITE" id="PS51278">
    <property type="entry name" value="GATASE_TYPE_2"/>
    <property type="match status" value="1"/>
</dbReference>
<evidence type="ECO:0000256" key="7">
    <source>
        <dbReference type="ARBA" id="ARBA00048741"/>
    </source>
</evidence>
<proteinExistence type="inferred from homology"/>
<evidence type="ECO:0000256" key="8">
    <source>
        <dbReference type="PIRSR" id="PIRSR001589-1"/>
    </source>
</evidence>
<dbReference type="CDD" id="cd00712">
    <property type="entry name" value="AsnB"/>
    <property type="match status" value="1"/>
</dbReference>